<dbReference type="InterPro" id="IPR036287">
    <property type="entry name" value="Rv1873-like_sf"/>
</dbReference>
<evidence type="ECO:0000256" key="1">
    <source>
        <dbReference type="SAM" id="MobiDB-lite"/>
    </source>
</evidence>
<keyword evidence="3" id="KW-1185">Reference proteome</keyword>
<dbReference type="EMBL" id="AP025730">
    <property type="protein sequence ID" value="BDI03307.1"/>
    <property type="molecule type" value="Genomic_DNA"/>
</dbReference>
<dbReference type="Proteomes" id="UP001057498">
    <property type="component" value="Chromosome"/>
</dbReference>
<feature type="region of interest" description="Disordered" evidence="1">
    <location>
        <begin position="25"/>
        <end position="46"/>
    </location>
</feature>
<sequence>MNFCGSVSDTAAAGRDSAVGECMVQLSSPHPRPRLKPPAAEKPMPDPHTLQRFVDAQAPVWPQVHAELAAGAKRSHWMWFIFPQLRGLGRSETARFYGIGDLDEARAWWAHPLLGPRLREAFGLLAALPSTLSAEQVLGPVDALKLRSCLTLFEAVAPEEAVLGVLLARWYGGRRDAATQERLGAA</sequence>
<name>A0ABM7YGL0_9BURK</name>
<dbReference type="Pfam" id="PF08837">
    <property type="entry name" value="DUF1810"/>
    <property type="match status" value="1"/>
</dbReference>
<dbReference type="InterPro" id="IPR014937">
    <property type="entry name" value="DUF1810"/>
</dbReference>
<gene>
    <name evidence="2" type="ORF">CATMQ487_02770</name>
</gene>
<reference evidence="2" key="1">
    <citation type="submission" date="2022-04" db="EMBL/GenBank/DDBJ databases">
        <title>Whole genome sequence of Sphaerotilus sp. FB-5.</title>
        <authorList>
            <person name="Takeda M."/>
            <person name="Narihara S."/>
            <person name="Akimoto M."/>
            <person name="Akimoto R."/>
            <person name="Nishiyashiki S."/>
            <person name="Murakami T."/>
        </authorList>
    </citation>
    <scope>NUCLEOTIDE SEQUENCE</scope>
    <source>
        <strain evidence="2">FB-5</strain>
    </source>
</reference>
<evidence type="ECO:0000313" key="3">
    <source>
        <dbReference type="Proteomes" id="UP001057498"/>
    </source>
</evidence>
<organism evidence="2 3">
    <name type="scientific">Sphaerotilus microaerophilus</name>
    <dbReference type="NCBI Taxonomy" id="2914710"/>
    <lineage>
        <taxon>Bacteria</taxon>
        <taxon>Pseudomonadati</taxon>
        <taxon>Pseudomonadota</taxon>
        <taxon>Betaproteobacteria</taxon>
        <taxon>Burkholderiales</taxon>
        <taxon>Sphaerotilaceae</taxon>
        <taxon>Sphaerotilus</taxon>
    </lineage>
</organism>
<dbReference type="SUPFAM" id="SSF140736">
    <property type="entry name" value="Rv1873-like"/>
    <property type="match status" value="1"/>
</dbReference>
<dbReference type="Gene3D" id="1.25.40.380">
    <property type="entry name" value="Protein of unknown function DUF1810"/>
    <property type="match status" value="1"/>
</dbReference>
<evidence type="ECO:0008006" key="4">
    <source>
        <dbReference type="Google" id="ProtNLM"/>
    </source>
</evidence>
<protein>
    <recommendedName>
        <fullName evidence="4">DUF1810 domain-containing protein</fullName>
    </recommendedName>
</protein>
<proteinExistence type="predicted"/>
<evidence type="ECO:0000313" key="2">
    <source>
        <dbReference type="EMBL" id="BDI03307.1"/>
    </source>
</evidence>
<accession>A0ABM7YGL0</accession>